<dbReference type="HAMAP" id="MF_00406">
    <property type="entry name" value="FabZ"/>
    <property type="match status" value="1"/>
</dbReference>
<evidence type="ECO:0000256" key="11">
    <source>
        <dbReference type="ARBA" id="ARBA00023098"/>
    </source>
</evidence>
<evidence type="ECO:0000256" key="6">
    <source>
        <dbReference type="ARBA" id="ARBA00022516"/>
    </source>
</evidence>
<comment type="catalytic activity">
    <reaction evidence="13 15">
        <text>a UDP-3-O-[(3R)-3-hydroxyacyl]-N-acetyl-alpha-D-glucosamine + H2O = a UDP-3-O-[(3R)-3-hydroxyacyl]-alpha-D-glucosamine + acetate</text>
        <dbReference type="Rhea" id="RHEA:67816"/>
        <dbReference type="ChEBI" id="CHEBI:15377"/>
        <dbReference type="ChEBI" id="CHEBI:30089"/>
        <dbReference type="ChEBI" id="CHEBI:137740"/>
        <dbReference type="ChEBI" id="CHEBI:173225"/>
        <dbReference type="EC" id="3.5.1.108"/>
    </reaction>
</comment>
<dbReference type="InterPro" id="IPR029069">
    <property type="entry name" value="HotDog_dom_sf"/>
</dbReference>
<dbReference type="CDD" id="cd01288">
    <property type="entry name" value="FabZ"/>
    <property type="match status" value="1"/>
</dbReference>
<dbReference type="GO" id="GO:0019171">
    <property type="term" value="F:(3R)-hydroxyacyl-[acyl-carrier-protein] dehydratase activity"/>
    <property type="evidence" value="ECO:0007669"/>
    <property type="project" value="UniProtKB-EC"/>
</dbReference>
<feature type="binding site" evidence="15">
    <location>
        <position position="236"/>
    </location>
    <ligand>
        <name>Zn(2+)</name>
        <dbReference type="ChEBI" id="CHEBI:29105"/>
    </ligand>
</feature>
<evidence type="ECO:0000256" key="12">
    <source>
        <dbReference type="ARBA" id="ARBA00023239"/>
    </source>
</evidence>
<dbReference type="InterPro" id="IPR010084">
    <property type="entry name" value="FabZ"/>
</dbReference>
<protein>
    <recommendedName>
        <fullName evidence="15 16">Multifunctional fusion protein</fullName>
    </recommendedName>
    <domain>
        <recommendedName>
            <fullName evidence="16">3-hydroxyacyl-[acyl-carrier-protein] dehydratase FabZ</fullName>
            <ecNumber evidence="16">4.2.1.59</ecNumber>
        </recommendedName>
        <alternativeName>
            <fullName evidence="16">(3R)-hydroxymyristoyl-[acyl-carrier-protein] dehydratase</fullName>
        </alternativeName>
        <alternativeName>
            <fullName evidence="16">Beta-hydroxyacyl-ACP dehydratase</fullName>
            <shortName evidence="16">(3R)-hydroxymyristoyl-ACP dehydrase</shortName>
        </alternativeName>
    </domain>
    <domain>
        <recommendedName>
            <fullName evidence="15">UDP-3-O-acyl-N-acetylglucosamine deacetylase</fullName>
            <shortName evidence="15">UDP-3-O-acyl-GlcNAc deacetylase</shortName>
            <ecNumber evidence="15">3.5.1.108</ecNumber>
        </recommendedName>
        <alternativeName>
            <fullName evidence="15">UDP-3-O-[R-3-hydroxymyristoyl]-N-acetylglucosamine deacetylase</fullName>
        </alternativeName>
    </domain>
</protein>
<feature type="binding site" evidence="15">
    <location>
        <position position="80"/>
    </location>
    <ligand>
        <name>Zn(2+)</name>
        <dbReference type="ChEBI" id="CHEBI:29105"/>
    </ligand>
</feature>
<comment type="subcellular location">
    <subcellularLocation>
        <location evidence="3 16">Cytoplasm</location>
    </subcellularLocation>
</comment>
<reference evidence="17 18" key="1">
    <citation type="submission" date="2017-09" db="EMBL/GenBank/DDBJ databases">
        <title>Depth-based differentiation of microbial function through sediment-hosted aquifers and enrichment of novel symbionts in the deep terrestrial subsurface.</title>
        <authorList>
            <person name="Probst A.J."/>
            <person name="Ladd B."/>
            <person name="Jarett J.K."/>
            <person name="Geller-Mcgrath D.E."/>
            <person name="Sieber C.M."/>
            <person name="Emerson J.B."/>
            <person name="Anantharaman K."/>
            <person name="Thomas B.C."/>
            <person name="Malmstrom R."/>
            <person name="Stieglmeier M."/>
            <person name="Klingl A."/>
            <person name="Woyke T."/>
            <person name="Ryan C.M."/>
            <person name="Banfield J.F."/>
        </authorList>
    </citation>
    <scope>NUCLEOTIDE SEQUENCE [LARGE SCALE GENOMIC DNA]</scope>
    <source>
        <strain evidence="17">CG11_big_fil_rev_8_21_14_0_20_45_26</strain>
    </source>
</reference>
<dbReference type="PANTHER" id="PTHR33694:SF1">
    <property type="entry name" value="UDP-3-O-ACYL-N-ACETYLGLUCOSAMINE DEACETYLASE 1, MITOCHONDRIAL-RELATED"/>
    <property type="match status" value="1"/>
</dbReference>
<dbReference type="GO" id="GO:0009245">
    <property type="term" value="P:lipid A biosynthetic process"/>
    <property type="evidence" value="ECO:0007669"/>
    <property type="project" value="UniProtKB-UniRule"/>
</dbReference>
<evidence type="ECO:0000256" key="3">
    <source>
        <dbReference type="ARBA" id="ARBA00004496"/>
    </source>
</evidence>
<keyword evidence="10 15" id="KW-0862">Zinc</keyword>
<keyword evidence="6 15" id="KW-0444">Lipid biosynthesis</keyword>
<dbReference type="PANTHER" id="PTHR33694">
    <property type="entry name" value="UDP-3-O-ACYL-N-ACETYLGLUCOSAMINE DEACETYLASE 1, MITOCHONDRIAL-RELATED"/>
    <property type="match status" value="1"/>
</dbReference>
<evidence type="ECO:0000256" key="13">
    <source>
        <dbReference type="ARBA" id="ARBA00024535"/>
    </source>
</evidence>
<evidence type="ECO:0000313" key="17">
    <source>
        <dbReference type="EMBL" id="PIQ87377.1"/>
    </source>
</evidence>
<comment type="pathway">
    <text evidence="4 15">Glycolipid biosynthesis; lipid IV(A) biosynthesis; lipid IV(A) from (3R)-3-hydroxytetradecanoyl-[acyl-carrier-protein] and UDP-N-acetyl-alpha-D-glucosamine: step 2/6.</text>
</comment>
<dbReference type="Proteomes" id="UP000230859">
    <property type="component" value="Unassembled WGS sequence"/>
</dbReference>
<dbReference type="InterPro" id="IPR013114">
    <property type="entry name" value="FabA_FabZ"/>
</dbReference>
<keyword evidence="8 15" id="KW-0479">Metal-binding</keyword>
<dbReference type="InterPro" id="IPR004463">
    <property type="entry name" value="UDP-acyl_GlcNac_deAcase"/>
</dbReference>
<evidence type="ECO:0000313" key="18">
    <source>
        <dbReference type="Proteomes" id="UP000230859"/>
    </source>
</evidence>
<comment type="similarity">
    <text evidence="16">Belongs to the thioester dehydratase family. FabZ subfamily.</text>
</comment>
<dbReference type="InterPro" id="IPR015870">
    <property type="entry name" value="UDP-acyl_N-AcGlcN_deAcase_N"/>
</dbReference>
<dbReference type="GO" id="GO:0046872">
    <property type="term" value="F:metal ion binding"/>
    <property type="evidence" value="ECO:0007669"/>
    <property type="project" value="UniProtKB-KW"/>
</dbReference>
<comment type="catalytic activity">
    <reaction evidence="16">
        <text>a (3R)-hydroxyacyl-[ACP] = a (2E)-enoyl-[ACP] + H2O</text>
        <dbReference type="Rhea" id="RHEA:13097"/>
        <dbReference type="Rhea" id="RHEA-COMP:9925"/>
        <dbReference type="Rhea" id="RHEA-COMP:9945"/>
        <dbReference type="ChEBI" id="CHEBI:15377"/>
        <dbReference type="ChEBI" id="CHEBI:78784"/>
        <dbReference type="ChEBI" id="CHEBI:78827"/>
        <dbReference type="EC" id="4.2.1.59"/>
    </reaction>
</comment>
<dbReference type="Gene3D" id="3.30.230.20">
    <property type="entry name" value="lpxc deacetylase, domain 1"/>
    <property type="match status" value="1"/>
</dbReference>
<organism evidence="17 18">
    <name type="scientific">Candidatus Abzuiibacterium crystallinum</name>
    <dbReference type="NCBI Taxonomy" id="1974748"/>
    <lineage>
        <taxon>Bacteria</taxon>
        <taxon>Pseudomonadati</taxon>
        <taxon>Candidatus Omnitrophota</taxon>
        <taxon>Candidatus Abzuiibacterium</taxon>
    </lineage>
</organism>
<dbReference type="NCBIfam" id="NF000582">
    <property type="entry name" value="PRK00006.1"/>
    <property type="match status" value="1"/>
</dbReference>
<keyword evidence="5 16" id="KW-0963">Cytoplasm</keyword>
<evidence type="ECO:0000256" key="9">
    <source>
        <dbReference type="ARBA" id="ARBA00022801"/>
    </source>
</evidence>
<evidence type="ECO:0000256" key="4">
    <source>
        <dbReference type="ARBA" id="ARBA00005002"/>
    </source>
</evidence>
<comment type="similarity">
    <text evidence="15">Belongs to the LpxC family.</text>
</comment>
<dbReference type="GO" id="GO:0006633">
    <property type="term" value="P:fatty acid biosynthetic process"/>
    <property type="evidence" value="ECO:0007669"/>
    <property type="project" value="UniProtKB-UniRule"/>
</dbReference>
<dbReference type="FunFam" id="3.10.129.10:FF:000001">
    <property type="entry name" value="3-hydroxyacyl-[acyl-carrier-protein] dehydratase FabZ"/>
    <property type="match status" value="1"/>
</dbReference>
<dbReference type="Pfam" id="PF07977">
    <property type="entry name" value="FabA"/>
    <property type="match status" value="1"/>
</dbReference>
<evidence type="ECO:0000256" key="5">
    <source>
        <dbReference type="ARBA" id="ARBA00022490"/>
    </source>
</evidence>
<evidence type="ECO:0000256" key="1">
    <source>
        <dbReference type="ARBA" id="ARBA00001947"/>
    </source>
</evidence>
<dbReference type="SUPFAM" id="SSF54637">
    <property type="entry name" value="Thioesterase/thiol ester dehydrase-isomerase"/>
    <property type="match status" value="1"/>
</dbReference>
<feature type="active site" evidence="16">
    <location>
        <position position="340"/>
    </location>
</feature>
<keyword evidence="12 16" id="KW-0456">Lyase</keyword>
<dbReference type="AlphaFoldDB" id="A0A2H0LSN6"/>
<evidence type="ECO:0000256" key="8">
    <source>
        <dbReference type="ARBA" id="ARBA00022723"/>
    </source>
</evidence>
<dbReference type="EC" id="4.2.1.59" evidence="16"/>
<dbReference type="InterPro" id="IPR020568">
    <property type="entry name" value="Ribosomal_Su5_D2-typ_SF"/>
</dbReference>
<dbReference type="Gene3D" id="3.10.129.10">
    <property type="entry name" value="Hotdog Thioesterase"/>
    <property type="match status" value="1"/>
</dbReference>
<dbReference type="GO" id="GO:0005737">
    <property type="term" value="C:cytoplasm"/>
    <property type="evidence" value="ECO:0007669"/>
    <property type="project" value="UniProtKB-SubCell"/>
</dbReference>
<dbReference type="GO" id="GO:0016020">
    <property type="term" value="C:membrane"/>
    <property type="evidence" value="ECO:0007669"/>
    <property type="project" value="GOC"/>
</dbReference>
<comment type="function">
    <text evidence="14 16">Involved in unsaturated fatty acids biosynthesis. Catalyzes the dehydration of short chain beta-hydroxyacyl-ACPs and long chain saturated and unsaturated beta-hydroxyacyl-ACPs.</text>
</comment>
<comment type="function">
    <text evidence="2 15">Catalyzes the hydrolysis of UDP-3-O-myristoyl-N-acetylglucosamine to form UDP-3-O-myristoylglucosamine and acetate, the committed step in lipid A biosynthesis.</text>
</comment>
<dbReference type="Pfam" id="PF03331">
    <property type="entry name" value="LpxC"/>
    <property type="match status" value="1"/>
</dbReference>
<gene>
    <name evidence="16" type="primary">fabZ</name>
    <name evidence="15" type="synonym">lpxC</name>
    <name evidence="17" type="ORF">COV74_01035</name>
</gene>
<evidence type="ECO:0000256" key="7">
    <source>
        <dbReference type="ARBA" id="ARBA00022556"/>
    </source>
</evidence>
<dbReference type="Gene3D" id="3.30.1700.10">
    <property type="entry name" value="lpxc deacetylase, domain 2"/>
    <property type="match status" value="1"/>
</dbReference>
<keyword evidence="9 15" id="KW-0378">Hydrolase</keyword>
<keyword evidence="11 15" id="KW-0443">Lipid metabolism</keyword>
<evidence type="ECO:0000256" key="15">
    <source>
        <dbReference type="HAMAP-Rule" id="MF_00388"/>
    </source>
</evidence>
<keyword evidence="7 15" id="KW-0441">Lipid A biosynthesis</keyword>
<dbReference type="InterPro" id="IPR011334">
    <property type="entry name" value="UDP-acyl_GlcNac_deAcase_C"/>
</dbReference>
<proteinExistence type="inferred from homology"/>
<dbReference type="EC" id="3.5.1.108" evidence="15"/>
<comment type="cofactor">
    <cofactor evidence="1 15">
        <name>Zn(2+)</name>
        <dbReference type="ChEBI" id="CHEBI:29105"/>
    </cofactor>
</comment>
<dbReference type="NCBIfam" id="TIGR01750">
    <property type="entry name" value="fabZ"/>
    <property type="match status" value="1"/>
</dbReference>
<accession>A0A2H0LSN6</accession>
<comment type="caution">
    <text evidence="17">The sequence shown here is derived from an EMBL/GenBank/DDBJ whole genome shotgun (WGS) entry which is preliminary data.</text>
</comment>
<dbReference type="NCBIfam" id="TIGR00325">
    <property type="entry name" value="lpxC"/>
    <property type="match status" value="1"/>
</dbReference>
<dbReference type="HAMAP" id="MF_00388">
    <property type="entry name" value="LpxC"/>
    <property type="match status" value="1"/>
</dbReference>
<evidence type="ECO:0000256" key="14">
    <source>
        <dbReference type="ARBA" id="ARBA00025049"/>
    </source>
</evidence>
<sequence length="435" mass="48711">MSEKQKTIKKEIRFEGTGIHSGKPVRVVLKPAPAGSGISFCRSDLSNAKPIRAVAENVFEGPGRQTALGTADWKIHTIEHLMATFHGLQIDNCLVEVNGEELPGLDGSAKDYVEAVLKAGFEEQEAEREYMNITRPMYYRHQDTYIALLPADELSVSYTLSYDHPDLADQFFSTSINSEVFASHIASARTFCLKQEAEQLQKMGYGKGANLSNTLVFDKNKPLENSLRFTNEACRHKIMDLLGDLYLAGQFFKGHIVACRSGHAQNLQMVKQLADFRTPRYKDVGITLKEGEAWKINGIKRILPHRFPFLFVDEVVEMEEGKRIVGKRKISPQEFFFQGHFPGHPVMPGVIIIEALAQCGGFLMLSKPENQGKIAYFMTIDNVKFRQPVLPGDELRFEVDVIRARTKTGECAGKAFVGDKLVCEADVRFAVVDSN</sequence>
<evidence type="ECO:0000256" key="16">
    <source>
        <dbReference type="HAMAP-Rule" id="MF_00406"/>
    </source>
</evidence>
<dbReference type="UniPathway" id="UPA00359">
    <property type="reaction ID" value="UER00478"/>
</dbReference>
<dbReference type="GO" id="GO:0103117">
    <property type="term" value="F:UDP-3-O-acyl-N-acetylglucosamine deacetylase activity"/>
    <property type="evidence" value="ECO:0007669"/>
    <property type="project" value="UniProtKB-UniRule"/>
</dbReference>
<evidence type="ECO:0000256" key="10">
    <source>
        <dbReference type="ARBA" id="ARBA00022833"/>
    </source>
</evidence>
<feature type="active site" description="Proton donor" evidence="15">
    <location>
        <position position="263"/>
    </location>
</feature>
<dbReference type="SUPFAM" id="SSF54211">
    <property type="entry name" value="Ribosomal protein S5 domain 2-like"/>
    <property type="match status" value="2"/>
</dbReference>
<evidence type="ECO:0000256" key="2">
    <source>
        <dbReference type="ARBA" id="ARBA00002923"/>
    </source>
</evidence>
<name>A0A2H0LSN6_9BACT</name>
<feature type="binding site" evidence="15">
    <location>
        <position position="240"/>
    </location>
    <ligand>
        <name>Zn(2+)</name>
        <dbReference type="ChEBI" id="CHEBI:29105"/>
    </ligand>
</feature>
<dbReference type="EMBL" id="PCVY01000013">
    <property type="protein sequence ID" value="PIQ87377.1"/>
    <property type="molecule type" value="Genomic_DNA"/>
</dbReference>